<dbReference type="EnsemblMetazoa" id="G6631.1">
    <property type="protein sequence ID" value="G6631.1:cds"/>
    <property type="gene ID" value="G6631"/>
</dbReference>
<organism evidence="1 2">
    <name type="scientific">Magallana gigas</name>
    <name type="common">Pacific oyster</name>
    <name type="synonym">Crassostrea gigas</name>
    <dbReference type="NCBI Taxonomy" id="29159"/>
    <lineage>
        <taxon>Eukaryota</taxon>
        <taxon>Metazoa</taxon>
        <taxon>Spiralia</taxon>
        <taxon>Lophotrochozoa</taxon>
        <taxon>Mollusca</taxon>
        <taxon>Bivalvia</taxon>
        <taxon>Autobranchia</taxon>
        <taxon>Pteriomorphia</taxon>
        <taxon>Ostreida</taxon>
        <taxon>Ostreoidea</taxon>
        <taxon>Ostreidae</taxon>
        <taxon>Magallana</taxon>
    </lineage>
</organism>
<accession>A0A8W8NPG3</accession>
<dbReference type="AlphaFoldDB" id="A0A8W8NPG3"/>
<proteinExistence type="predicted"/>
<name>A0A8W8NPG3_MAGGI</name>
<evidence type="ECO:0000313" key="2">
    <source>
        <dbReference type="Proteomes" id="UP000005408"/>
    </source>
</evidence>
<reference evidence="1" key="1">
    <citation type="submission" date="2022-08" db="UniProtKB">
        <authorList>
            <consortium name="EnsemblMetazoa"/>
        </authorList>
    </citation>
    <scope>IDENTIFICATION</scope>
    <source>
        <strain evidence="1">05x7-T-G4-1.051#20</strain>
    </source>
</reference>
<evidence type="ECO:0000313" key="1">
    <source>
        <dbReference type="EnsemblMetazoa" id="G6631.1:cds"/>
    </source>
</evidence>
<protein>
    <submittedName>
        <fullName evidence="1">Uncharacterized protein</fullName>
    </submittedName>
</protein>
<sequence>TAHSGASKVFVSSNGLNYYGMYTEYAIIDNRQPVYSTTMVVGVKNPEYGEGETLFTAYDSCGIPCRPVCQTSINGQRNYKGCSGAFRISTSFPQMYSITYGDALDSTLMTYSNVAHADYSVPALTFVCDNSNVWPWDH</sequence>
<keyword evidence="2" id="KW-1185">Reference proteome</keyword>
<dbReference type="Proteomes" id="UP000005408">
    <property type="component" value="Unassembled WGS sequence"/>
</dbReference>